<sequence length="175" mass="20092">MTENTTLKKICFDADPGLINAIQLARKQKQQYKGETVSNKMAYEIGAKLLLGIKEHEDKEAIKRKLEEVQIQKDLFDSQSRLLTEELNRLEQEENNRAEEEVKAEGEVKTLAGKIKECWNKVYVYGQPEHINYIVALNPEKLNRNEVSKVFPKTYQDTPTEEEALKIASKLLGVV</sequence>
<evidence type="ECO:0000313" key="3">
    <source>
        <dbReference type="Proteomes" id="UP000033058"/>
    </source>
</evidence>
<reference evidence="2 3" key="1">
    <citation type="submission" date="2014-07" db="EMBL/GenBank/DDBJ databases">
        <title>Methanogenic archaea and the global carbon cycle.</title>
        <authorList>
            <person name="Henriksen J.R."/>
            <person name="Luke J."/>
            <person name="Reinhart S."/>
            <person name="Benedict M.N."/>
            <person name="Youngblut N.D."/>
            <person name="Metcalf M.E."/>
            <person name="Whitaker R.J."/>
            <person name="Metcalf W.W."/>
        </authorList>
    </citation>
    <scope>NUCLEOTIDE SEQUENCE [LARGE SCALE GENOMIC DNA]</scope>
    <source>
        <strain evidence="2 3">WWM610</strain>
    </source>
</reference>
<evidence type="ECO:0000256" key="1">
    <source>
        <dbReference type="SAM" id="Coils"/>
    </source>
</evidence>
<dbReference type="AlphaFoldDB" id="A0A0E3PXB6"/>
<dbReference type="Proteomes" id="UP000033058">
    <property type="component" value="Chromosome"/>
</dbReference>
<gene>
    <name evidence="2" type="ORF">MSMAW_1031</name>
</gene>
<evidence type="ECO:0000313" key="2">
    <source>
        <dbReference type="EMBL" id="AKB40022.1"/>
    </source>
</evidence>
<dbReference type="HOGENOM" id="CLU_1529248_0_0_2"/>
<dbReference type="PATRIC" id="fig|1434117.4.peg.1288"/>
<name>A0A0E3PXB6_METMZ</name>
<dbReference type="EMBL" id="CP009509">
    <property type="protein sequence ID" value="AKB40022.1"/>
    <property type="molecule type" value="Genomic_DNA"/>
</dbReference>
<keyword evidence="1" id="KW-0175">Coiled coil</keyword>
<proteinExistence type="predicted"/>
<organism evidence="2 3">
    <name type="scientific">Methanosarcina mazei WWM610</name>
    <dbReference type="NCBI Taxonomy" id="1434117"/>
    <lineage>
        <taxon>Archaea</taxon>
        <taxon>Methanobacteriati</taxon>
        <taxon>Methanobacteriota</taxon>
        <taxon>Stenosarchaea group</taxon>
        <taxon>Methanomicrobia</taxon>
        <taxon>Methanosarcinales</taxon>
        <taxon>Methanosarcinaceae</taxon>
        <taxon>Methanosarcina</taxon>
    </lineage>
</organism>
<accession>A0A0E3PXB6</accession>
<protein>
    <submittedName>
        <fullName evidence="2">Uncharacterized protein</fullName>
    </submittedName>
</protein>
<feature type="coiled-coil region" evidence="1">
    <location>
        <begin position="73"/>
        <end position="110"/>
    </location>
</feature>